<accession>X1QA52</accession>
<dbReference type="CDD" id="cd22231">
    <property type="entry name" value="RHH_NikR_HicB-like"/>
    <property type="match status" value="1"/>
</dbReference>
<organism evidence="1">
    <name type="scientific">marine sediment metagenome</name>
    <dbReference type="NCBI Taxonomy" id="412755"/>
    <lineage>
        <taxon>unclassified sequences</taxon>
        <taxon>metagenomes</taxon>
        <taxon>ecological metagenomes</taxon>
    </lineage>
</organism>
<comment type="caution">
    <text evidence="1">The sequence shown here is derived from an EMBL/GenBank/DDBJ whole genome shotgun (WGS) entry which is preliminary data.</text>
</comment>
<dbReference type="AlphaFoldDB" id="X1QA52"/>
<dbReference type="EMBL" id="BARW01003249">
    <property type="protein sequence ID" value="GAI65088.1"/>
    <property type="molecule type" value="Genomic_DNA"/>
</dbReference>
<reference evidence="1" key="1">
    <citation type="journal article" date="2014" name="Front. Microbiol.">
        <title>High frequency of phylogenetically diverse reductive dehalogenase-homologous genes in deep subseafloor sedimentary metagenomes.</title>
        <authorList>
            <person name="Kawai M."/>
            <person name="Futagami T."/>
            <person name="Toyoda A."/>
            <person name="Takaki Y."/>
            <person name="Nishi S."/>
            <person name="Hori S."/>
            <person name="Arai W."/>
            <person name="Tsubouchi T."/>
            <person name="Morono Y."/>
            <person name="Uchiyama I."/>
            <person name="Ito T."/>
            <person name="Fujiyama A."/>
            <person name="Inagaki F."/>
            <person name="Takami H."/>
        </authorList>
    </citation>
    <scope>NUCLEOTIDE SEQUENCE</scope>
    <source>
        <strain evidence="1">Expedition CK06-06</strain>
    </source>
</reference>
<protein>
    <recommendedName>
        <fullName evidence="2">Ribbon-helix-helix protein CopG domain-containing protein</fullName>
    </recommendedName>
</protein>
<dbReference type="InterPro" id="IPR010985">
    <property type="entry name" value="Ribbon_hlx_hlx"/>
</dbReference>
<dbReference type="Gene3D" id="1.10.1220.10">
    <property type="entry name" value="Met repressor-like"/>
    <property type="match status" value="1"/>
</dbReference>
<dbReference type="InterPro" id="IPR013321">
    <property type="entry name" value="Arc_rbn_hlx_hlx"/>
</dbReference>
<evidence type="ECO:0008006" key="2">
    <source>
        <dbReference type="Google" id="ProtNLM"/>
    </source>
</evidence>
<name>X1QA52_9ZZZZ</name>
<evidence type="ECO:0000313" key="1">
    <source>
        <dbReference type="EMBL" id="GAI65088.1"/>
    </source>
</evidence>
<sequence length="56" mass="6413">MKNRPRKNRISVTMTQPYVTALDGLVEKGLYLGRGDAILESLRQFFKQQGIKPFSD</sequence>
<dbReference type="GO" id="GO:0006355">
    <property type="term" value="P:regulation of DNA-templated transcription"/>
    <property type="evidence" value="ECO:0007669"/>
    <property type="project" value="InterPro"/>
</dbReference>
<dbReference type="SUPFAM" id="SSF47598">
    <property type="entry name" value="Ribbon-helix-helix"/>
    <property type="match status" value="1"/>
</dbReference>
<gene>
    <name evidence="1" type="ORF">S12H4_08419</name>
</gene>
<proteinExistence type="predicted"/>